<dbReference type="STRING" id="1392877.SAMN05216221_3652"/>
<dbReference type="Proteomes" id="UP000243359">
    <property type="component" value="Chromosome I"/>
</dbReference>
<dbReference type="AlphaFoldDB" id="A0A1H1Y3U3"/>
<accession>A0A1H1Y3U3</accession>
<organism evidence="1 2">
    <name type="scientific">Pseudomonas oryzae</name>
    <dbReference type="NCBI Taxonomy" id="1392877"/>
    <lineage>
        <taxon>Bacteria</taxon>
        <taxon>Pseudomonadati</taxon>
        <taxon>Pseudomonadota</taxon>
        <taxon>Gammaproteobacteria</taxon>
        <taxon>Pseudomonadales</taxon>
        <taxon>Pseudomonadaceae</taxon>
        <taxon>Pseudomonas</taxon>
    </lineage>
</organism>
<proteinExistence type="predicted"/>
<dbReference type="EMBL" id="LT629751">
    <property type="protein sequence ID" value="SDT16158.1"/>
    <property type="molecule type" value="Genomic_DNA"/>
</dbReference>
<gene>
    <name evidence="1" type="ORF">SAMN05216221_3652</name>
</gene>
<evidence type="ECO:0008006" key="3">
    <source>
        <dbReference type="Google" id="ProtNLM"/>
    </source>
</evidence>
<keyword evidence="2" id="KW-1185">Reference proteome</keyword>
<dbReference type="RefSeq" id="WP_090351121.1">
    <property type="nucleotide sequence ID" value="NZ_LT629751.1"/>
</dbReference>
<evidence type="ECO:0000313" key="2">
    <source>
        <dbReference type="Proteomes" id="UP000243359"/>
    </source>
</evidence>
<name>A0A1H1Y3U3_9PSED</name>
<dbReference type="OrthoDB" id="5959530at2"/>
<protein>
    <recommendedName>
        <fullName evidence="3">DUF3301 domain-containing protein</fullName>
    </recommendedName>
</protein>
<evidence type="ECO:0000313" key="1">
    <source>
        <dbReference type="EMBL" id="SDT16158.1"/>
    </source>
</evidence>
<reference evidence="2" key="1">
    <citation type="submission" date="2016-10" db="EMBL/GenBank/DDBJ databases">
        <authorList>
            <person name="Varghese N."/>
            <person name="Submissions S."/>
        </authorList>
    </citation>
    <scope>NUCLEOTIDE SEQUENCE [LARGE SCALE GENOMIC DNA]</scope>
    <source>
        <strain evidence="2">KCTC 32247</strain>
    </source>
</reference>
<dbReference type="Pfam" id="PF11743">
    <property type="entry name" value="DUF3301"/>
    <property type="match status" value="1"/>
</dbReference>
<sequence length="135" mass="15577">MLTLGELAVLLLAGGVCAWLWHAHGIHEHALRLVRQACLREDVLLLDDNVAFRRLRLLRDRSGRLRLAREYAFEFTVTGEQRHPGRLVLLGRIPAQIELAPHPFRVPERDDDADGEAARVVDLDAWRRRQPPRER</sequence>
<dbReference type="InterPro" id="IPR021732">
    <property type="entry name" value="DUF3301"/>
</dbReference>